<evidence type="ECO:0000313" key="2">
    <source>
        <dbReference type="Proteomes" id="UP000195273"/>
    </source>
</evidence>
<protein>
    <submittedName>
        <fullName evidence="1">Uncharacterized protein</fullName>
    </submittedName>
</protein>
<name>A0A1Y0EDJ5_9RHOB</name>
<dbReference type="EMBL" id="CP021431">
    <property type="protein sequence ID" value="ARU01685.1"/>
    <property type="molecule type" value="Genomic_DNA"/>
</dbReference>
<sequence length="65" mass="7174">MPKITVDGTEYDTENLSDNGKAQLASLQFLEVQMQKLKNEIAVYQTARAGYAAALQNELAKIEAK</sequence>
<keyword evidence="2" id="KW-1185">Reference proteome</keyword>
<evidence type="ECO:0000313" key="1">
    <source>
        <dbReference type="EMBL" id="ARU01685.1"/>
    </source>
</evidence>
<dbReference type="KEGG" id="lvs:LOKVESSMR4R_02381"/>
<dbReference type="OrthoDB" id="542469at2"/>
<reference evidence="1 2" key="1">
    <citation type="submission" date="2017-05" db="EMBL/GenBank/DDBJ databases">
        <title>Genome Sequence of Loktanella vestfoldensis Strain SMR4r Isolated from a Culture of the Diatom Skeletonema marinoi.</title>
        <authorList>
            <person name="Topel M."/>
            <person name="Pinder M.I.M."/>
            <person name="Johansson O.N."/>
            <person name="Kourtchenko O."/>
            <person name="Godhe A."/>
            <person name="Clarke A.K."/>
        </authorList>
    </citation>
    <scope>NUCLEOTIDE SEQUENCE [LARGE SCALE GENOMIC DNA]</scope>
    <source>
        <strain evidence="1 2">SMR4r</strain>
    </source>
</reference>
<organism evidence="1 2">
    <name type="scientific">Yoonia vestfoldensis</name>
    <dbReference type="NCBI Taxonomy" id="245188"/>
    <lineage>
        <taxon>Bacteria</taxon>
        <taxon>Pseudomonadati</taxon>
        <taxon>Pseudomonadota</taxon>
        <taxon>Alphaproteobacteria</taxon>
        <taxon>Rhodobacterales</taxon>
        <taxon>Paracoccaceae</taxon>
        <taxon>Yoonia</taxon>
    </lineage>
</organism>
<proteinExistence type="predicted"/>
<accession>A0A1Y0EDJ5</accession>
<gene>
    <name evidence="1" type="ORF">LOKVESSMR4R_02381</name>
</gene>
<dbReference type="AlphaFoldDB" id="A0A1Y0EDJ5"/>
<dbReference type="RefSeq" id="WP_087208636.1">
    <property type="nucleotide sequence ID" value="NZ_CP021431.1"/>
</dbReference>
<dbReference type="Proteomes" id="UP000195273">
    <property type="component" value="Chromosome"/>
</dbReference>